<evidence type="ECO:0000313" key="4">
    <source>
        <dbReference type="Proteomes" id="UP001497623"/>
    </source>
</evidence>
<evidence type="ECO:0000256" key="1">
    <source>
        <dbReference type="SAM" id="Coils"/>
    </source>
</evidence>
<accession>A0AAV2S2R7</accession>
<name>A0AAV2S2R7_MEGNR</name>
<feature type="compositionally biased region" description="Polar residues" evidence="2">
    <location>
        <begin position="7"/>
        <end position="18"/>
    </location>
</feature>
<feature type="region of interest" description="Disordered" evidence="2">
    <location>
        <begin position="1"/>
        <end position="20"/>
    </location>
</feature>
<evidence type="ECO:0008006" key="5">
    <source>
        <dbReference type="Google" id="ProtNLM"/>
    </source>
</evidence>
<keyword evidence="1" id="KW-0175">Coiled coil</keyword>
<protein>
    <recommendedName>
        <fullName evidence="5">BZIP domain-containing protein</fullName>
    </recommendedName>
</protein>
<evidence type="ECO:0000256" key="2">
    <source>
        <dbReference type="SAM" id="MobiDB-lite"/>
    </source>
</evidence>
<feature type="coiled-coil region" evidence="1">
    <location>
        <begin position="359"/>
        <end position="407"/>
    </location>
</feature>
<sequence length="434" mass="48747">MDLPPANINTNGSQTNDNEVAETELSEEILPSYSEDEIQIFISEDTATVIQDEIDQQDSGNSLEDAIGNLLSEDTIVENQILPQNGGNNIESKYLQSIVPCTSVYNTGNNEDNILNKIVTDDYIFRVDTNQNQLHGDSVVSLPGNSNIAISNSTEEVTRAIESQQGSVTLYDSCQSQYQLPIANNIHTGTAPDYTNVEQSNDNVITNTVNSQANVYDGIPRTFSSTNYYSSEFSDENSINVENDNVDLFYSELQPRVITMPIDDGNIDIIDGAQNNMQLNALIHKSPTTEDSRVDLINSANELSEKPSTSASGLEPKCTQKRKRLPLYAQPEPEDPEEKVRWKRACTTERNRREKNERTNALEKELGECMERNNSLEKELNTTKKKLSKYEKEKQNGDAKIEVLTKEKHFLESLMKNNVENSNKYLKFKSGIFD</sequence>
<gene>
    <name evidence="3" type="ORF">MNOR_LOCUS31642</name>
</gene>
<evidence type="ECO:0000313" key="3">
    <source>
        <dbReference type="EMBL" id="CAL4156079.1"/>
    </source>
</evidence>
<reference evidence="3 4" key="1">
    <citation type="submission" date="2024-05" db="EMBL/GenBank/DDBJ databases">
        <authorList>
            <person name="Wallberg A."/>
        </authorList>
    </citation>
    <scope>NUCLEOTIDE SEQUENCE [LARGE SCALE GENOMIC DNA]</scope>
</reference>
<keyword evidence="4" id="KW-1185">Reference proteome</keyword>
<dbReference type="Proteomes" id="UP001497623">
    <property type="component" value="Unassembled WGS sequence"/>
</dbReference>
<dbReference type="EMBL" id="CAXKWB010041224">
    <property type="protein sequence ID" value="CAL4156079.1"/>
    <property type="molecule type" value="Genomic_DNA"/>
</dbReference>
<organism evidence="3 4">
    <name type="scientific">Meganyctiphanes norvegica</name>
    <name type="common">Northern krill</name>
    <name type="synonym">Thysanopoda norvegica</name>
    <dbReference type="NCBI Taxonomy" id="48144"/>
    <lineage>
        <taxon>Eukaryota</taxon>
        <taxon>Metazoa</taxon>
        <taxon>Ecdysozoa</taxon>
        <taxon>Arthropoda</taxon>
        <taxon>Crustacea</taxon>
        <taxon>Multicrustacea</taxon>
        <taxon>Malacostraca</taxon>
        <taxon>Eumalacostraca</taxon>
        <taxon>Eucarida</taxon>
        <taxon>Euphausiacea</taxon>
        <taxon>Euphausiidae</taxon>
        <taxon>Meganyctiphanes</taxon>
    </lineage>
</organism>
<proteinExistence type="predicted"/>
<dbReference type="AlphaFoldDB" id="A0AAV2S2R7"/>
<comment type="caution">
    <text evidence="3">The sequence shown here is derived from an EMBL/GenBank/DDBJ whole genome shotgun (WGS) entry which is preliminary data.</text>
</comment>